<evidence type="ECO:0000313" key="8">
    <source>
        <dbReference type="EMBL" id="CUO66283.1"/>
    </source>
</evidence>
<dbReference type="Proteomes" id="UP000095594">
    <property type="component" value="Unassembled WGS sequence"/>
</dbReference>
<organism evidence="8 9">
    <name type="scientific">Clostridium disporicum</name>
    <dbReference type="NCBI Taxonomy" id="84024"/>
    <lineage>
        <taxon>Bacteria</taxon>
        <taxon>Bacillati</taxon>
        <taxon>Bacillota</taxon>
        <taxon>Clostridia</taxon>
        <taxon>Eubacteriales</taxon>
        <taxon>Clostridiaceae</taxon>
        <taxon>Clostridium</taxon>
    </lineage>
</organism>
<evidence type="ECO:0000256" key="7">
    <source>
        <dbReference type="SAM" id="Phobius"/>
    </source>
</evidence>
<feature type="transmembrane region" description="Helical" evidence="7">
    <location>
        <begin position="222"/>
        <end position="246"/>
    </location>
</feature>
<evidence type="ECO:0000256" key="3">
    <source>
        <dbReference type="ARBA" id="ARBA00022692"/>
    </source>
</evidence>
<dbReference type="CDD" id="cd06579">
    <property type="entry name" value="TM_PBP1_transp_AraH_like"/>
    <property type="match status" value="1"/>
</dbReference>
<proteinExistence type="predicted"/>
<evidence type="ECO:0000256" key="4">
    <source>
        <dbReference type="ARBA" id="ARBA00022989"/>
    </source>
</evidence>
<keyword evidence="4 7" id="KW-1133">Transmembrane helix</keyword>
<keyword evidence="8" id="KW-0378">Hydrolase</keyword>
<feature type="transmembrane region" description="Helical" evidence="7">
    <location>
        <begin position="20"/>
        <end position="40"/>
    </location>
</feature>
<feature type="transmembrane region" description="Helical" evidence="7">
    <location>
        <begin position="126"/>
        <end position="145"/>
    </location>
</feature>
<feature type="transmembrane region" description="Helical" evidence="7">
    <location>
        <begin position="258"/>
        <end position="282"/>
    </location>
</feature>
<dbReference type="EMBL" id="CYZX01000012">
    <property type="protein sequence ID" value="CUO66283.1"/>
    <property type="molecule type" value="Genomic_DNA"/>
</dbReference>
<keyword evidence="5 7" id="KW-0472">Membrane</keyword>
<evidence type="ECO:0000313" key="9">
    <source>
        <dbReference type="Proteomes" id="UP000095594"/>
    </source>
</evidence>
<dbReference type="EC" id="3.6.3.17" evidence="8"/>
<dbReference type="GO" id="GO:0022857">
    <property type="term" value="F:transmembrane transporter activity"/>
    <property type="evidence" value="ECO:0007669"/>
    <property type="project" value="InterPro"/>
</dbReference>
<keyword evidence="2" id="KW-1003">Cell membrane</keyword>
<accession>A0A174GUT7</accession>
<evidence type="ECO:0000256" key="6">
    <source>
        <dbReference type="SAM" id="MobiDB-lite"/>
    </source>
</evidence>
<protein>
    <submittedName>
        <fullName evidence="8">Monosaccharide-transporting ATPase</fullName>
        <ecNumber evidence="8">3.6.3.17</ecNumber>
    </submittedName>
</protein>
<dbReference type="AlphaFoldDB" id="A0A174GUT7"/>
<reference evidence="8 9" key="1">
    <citation type="submission" date="2015-09" db="EMBL/GenBank/DDBJ databases">
        <authorList>
            <consortium name="Pathogen Informatics"/>
        </authorList>
    </citation>
    <scope>NUCLEOTIDE SEQUENCE [LARGE SCALE GENOMIC DNA]</scope>
    <source>
        <strain evidence="8 9">2789STDY5834856</strain>
    </source>
</reference>
<keyword evidence="3 7" id="KW-0812">Transmembrane</keyword>
<feature type="compositionally biased region" description="Basic and acidic residues" evidence="6">
    <location>
        <begin position="331"/>
        <end position="342"/>
    </location>
</feature>
<dbReference type="RefSeq" id="WP_055266161.1">
    <property type="nucleotide sequence ID" value="NZ_CABIXQ010000012.1"/>
</dbReference>
<dbReference type="PANTHER" id="PTHR32196">
    <property type="entry name" value="ABC TRANSPORTER PERMEASE PROTEIN YPHD-RELATED-RELATED"/>
    <property type="match status" value="1"/>
</dbReference>
<evidence type="ECO:0000256" key="1">
    <source>
        <dbReference type="ARBA" id="ARBA00004651"/>
    </source>
</evidence>
<dbReference type="GO" id="GO:0005886">
    <property type="term" value="C:plasma membrane"/>
    <property type="evidence" value="ECO:0007669"/>
    <property type="project" value="UniProtKB-SubCell"/>
</dbReference>
<evidence type="ECO:0000256" key="5">
    <source>
        <dbReference type="ARBA" id="ARBA00023136"/>
    </source>
</evidence>
<dbReference type="InterPro" id="IPR001851">
    <property type="entry name" value="ABC_transp_permease"/>
</dbReference>
<dbReference type="PANTHER" id="PTHR32196:SF72">
    <property type="entry name" value="RIBOSE IMPORT PERMEASE PROTEIN RBSC"/>
    <property type="match status" value="1"/>
</dbReference>
<sequence>MDNKNGLIEKIKGQGLQKLFSLIALVVLILVFSLLGQNFFSKESFVNILDSSYYIGFMAIGVTFVIITGGMDLSIGTVMMCSALLGGVAYNVWGWSIGMALALIVVVATLFGLVNGILIAKLKLPPFIATMGTMLISQGLGSIIAKVQTQRYPTAYEEAGWFKSVFFKTEGGFPMGIIFLAIFFIVAFIILNKTRIGRYAFAIGSNEEAVRLSGVNVDKWKIMVYVISGFFAGLGGIMYAATYTTIIPGTGNGIELQAIAAVVIGGTSLAGGIGSITGTIIGVYVMSVLKNGLMSMNLQGQWQVFFTGVVVICAVLIDIYRNKKANEVKKDKKESKKVREVKSTSGALKQ</sequence>
<feature type="region of interest" description="Disordered" evidence="6">
    <location>
        <begin position="331"/>
        <end position="350"/>
    </location>
</feature>
<feature type="transmembrane region" description="Helical" evidence="7">
    <location>
        <begin position="172"/>
        <end position="191"/>
    </location>
</feature>
<dbReference type="GO" id="GO:0016787">
    <property type="term" value="F:hydrolase activity"/>
    <property type="evidence" value="ECO:0007669"/>
    <property type="project" value="UniProtKB-KW"/>
</dbReference>
<feature type="transmembrane region" description="Helical" evidence="7">
    <location>
        <begin position="52"/>
        <end position="69"/>
    </location>
</feature>
<evidence type="ECO:0000256" key="2">
    <source>
        <dbReference type="ARBA" id="ARBA00022475"/>
    </source>
</evidence>
<dbReference type="Pfam" id="PF02653">
    <property type="entry name" value="BPD_transp_2"/>
    <property type="match status" value="1"/>
</dbReference>
<name>A0A174GUT7_9CLOT</name>
<feature type="transmembrane region" description="Helical" evidence="7">
    <location>
        <begin position="302"/>
        <end position="320"/>
    </location>
</feature>
<comment type="subcellular location">
    <subcellularLocation>
        <location evidence="1">Cell membrane</location>
        <topology evidence="1">Multi-pass membrane protein</topology>
    </subcellularLocation>
</comment>
<dbReference type="OrthoDB" id="9815820at2"/>
<feature type="transmembrane region" description="Helical" evidence="7">
    <location>
        <begin position="100"/>
        <end position="120"/>
    </location>
</feature>
<gene>
    <name evidence="8" type="primary">rbsC</name>
    <name evidence="8" type="ORF">ERS852471_02000</name>
</gene>